<dbReference type="Gene3D" id="3.40.630.30">
    <property type="match status" value="1"/>
</dbReference>
<sequence>MSADGEPRPVGGDPRLPPSREISPSATPLAGRDDEAGFGEQRSGRLGVRVAASEAEIDAGQALRYRVFYEEMGALPDDEARRTRRDRDEFDAVADHLVVVDHALGEGPESVIGTYRLIRRAAADRIGRFYSASEYDLAPLLAFPGEVLELGRSCIATGYRQGKAMQLMWRGIAAYVFKHRIDLMFGCASLPGTDPDALAPVLTYLRAQHLAPPALRPRALPELYVPMDRLDPATLDMRAVTAELPPLVKGYLRLGGFVGDGAVIDRQFNTTDVCVLVKTDLVTESYYKHYERRIAQGSAEEAG</sequence>
<feature type="region of interest" description="Disordered" evidence="11">
    <location>
        <begin position="1"/>
        <end position="44"/>
    </location>
</feature>
<evidence type="ECO:0000313" key="12">
    <source>
        <dbReference type="EMBL" id="MCK8783253.1"/>
    </source>
</evidence>
<dbReference type="InterPro" id="IPR052351">
    <property type="entry name" value="Ornithine_N-alpha-AT"/>
</dbReference>
<gene>
    <name evidence="12" type="ORF">M0638_02515</name>
</gene>
<comment type="function">
    <text evidence="9">Catalyzes the first step in the biosynthesis of ornithine lipids, which are phosphorus-free membrane lipids. Catalyzes the 3-hydroxyacyl-acyl carrier protein-dependent acylation of ornithine to form lyso-ornithine lipid (LOL).</text>
</comment>
<evidence type="ECO:0000256" key="6">
    <source>
        <dbReference type="ARBA" id="ARBA00038095"/>
    </source>
</evidence>
<keyword evidence="13" id="KW-1185">Reference proteome</keyword>
<evidence type="ECO:0000313" key="13">
    <source>
        <dbReference type="Proteomes" id="UP001139516"/>
    </source>
</evidence>
<accession>A0A9X2BS56</accession>
<dbReference type="Pfam" id="PF13444">
    <property type="entry name" value="Acetyltransf_5"/>
    <property type="match status" value="1"/>
</dbReference>
<dbReference type="SUPFAM" id="SSF55729">
    <property type="entry name" value="Acyl-CoA N-acyltransferases (Nat)"/>
    <property type="match status" value="1"/>
</dbReference>
<dbReference type="InterPro" id="IPR016181">
    <property type="entry name" value="Acyl_CoA_acyltransferase"/>
</dbReference>
<comment type="catalytic activity">
    <reaction evidence="10">
        <text>a (3R)-hydroxyacyl-[ACP] + L-ornithine = a lyso-ornithine lipid + holo-[ACP] + H(+)</text>
        <dbReference type="Rhea" id="RHEA:20633"/>
        <dbReference type="Rhea" id="RHEA-COMP:9685"/>
        <dbReference type="Rhea" id="RHEA-COMP:9945"/>
        <dbReference type="ChEBI" id="CHEBI:15378"/>
        <dbReference type="ChEBI" id="CHEBI:46911"/>
        <dbReference type="ChEBI" id="CHEBI:64479"/>
        <dbReference type="ChEBI" id="CHEBI:78827"/>
        <dbReference type="ChEBI" id="CHEBI:138482"/>
        <dbReference type="EC" id="2.3.2.30"/>
    </reaction>
    <physiologicalReaction direction="left-to-right" evidence="10">
        <dbReference type="Rhea" id="RHEA:20634"/>
    </physiologicalReaction>
</comment>
<proteinExistence type="inferred from homology"/>
<evidence type="ECO:0000256" key="10">
    <source>
        <dbReference type="ARBA" id="ARBA00047785"/>
    </source>
</evidence>
<evidence type="ECO:0000256" key="7">
    <source>
        <dbReference type="ARBA" id="ARBA00039058"/>
    </source>
</evidence>
<evidence type="ECO:0000256" key="11">
    <source>
        <dbReference type="SAM" id="MobiDB-lite"/>
    </source>
</evidence>
<comment type="pathway">
    <text evidence="1">Lipid metabolism.</text>
</comment>
<dbReference type="EMBL" id="JALPRX010000008">
    <property type="protein sequence ID" value="MCK8783253.1"/>
    <property type="molecule type" value="Genomic_DNA"/>
</dbReference>
<evidence type="ECO:0000256" key="5">
    <source>
        <dbReference type="ARBA" id="ARBA00023315"/>
    </source>
</evidence>
<comment type="caution">
    <text evidence="12">The sequence shown here is derived from an EMBL/GenBank/DDBJ whole genome shotgun (WGS) entry which is preliminary data.</text>
</comment>
<dbReference type="PANTHER" id="PTHR37323:SF1">
    <property type="entry name" value="L-ORNITHINE N(ALPHA)-ACYLTRANSFERASE"/>
    <property type="match status" value="1"/>
</dbReference>
<dbReference type="EC" id="2.3.2.30" evidence="7"/>
<organism evidence="12 13">
    <name type="scientific">Roseomonas acroporae</name>
    <dbReference type="NCBI Taxonomy" id="2937791"/>
    <lineage>
        <taxon>Bacteria</taxon>
        <taxon>Pseudomonadati</taxon>
        <taxon>Pseudomonadota</taxon>
        <taxon>Alphaproteobacteria</taxon>
        <taxon>Acetobacterales</taxon>
        <taxon>Roseomonadaceae</taxon>
        <taxon>Roseomonas</taxon>
    </lineage>
</organism>
<keyword evidence="5 12" id="KW-0012">Acyltransferase</keyword>
<comment type="similarity">
    <text evidence="6">Belongs to the acetyltransferase family. OlsB subfamily.</text>
</comment>
<evidence type="ECO:0000256" key="1">
    <source>
        <dbReference type="ARBA" id="ARBA00005189"/>
    </source>
</evidence>
<evidence type="ECO:0000256" key="8">
    <source>
        <dbReference type="ARBA" id="ARBA00039866"/>
    </source>
</evidence>
<evidence type="ECO:0000256" key="4">
    <source>
        <dbReference type="ARBA" id="ARBA00023098"/>
    </source>
</evidence>
<dbReference type="PANTHER" id="PTHR37323">
    <property type="entry name" value="GCN5-RELATED N-ACETYLTRANSFERASE"/>
    <property type="match status" value="1"/>
</dbReference>
<dbReference type="GO" id="GO:0043810">
    <property type="term" value="F:ornithine-acyl [acyl carrier protein] N-acyltransferase activity"/>
    <property type="evidence" value="ECO:0007669"/>
    <property type="project" value="UniProtKB-EC"/>
</dbReference>
<evidence type="ECO:0000256" key="2">
    <source>
        <dbReference type="ARBA" id="ARBA00022516"/>
    </source>
</evidence>
<dbReference type="RefSeq" id="WP_248665379.1">
    <property type="nucleotide sequence ID" value="NZ_JALPRX010000008.1"/>
</dbReference>
<reference evidence="12" key="1">
    <citation type="submission" date="2022-04" db="EMBL/GenBank/DDBJ databases">
        <title>Roseomonas acroporae sp. nov., isolated from coral Acropora digitifera.</title>
        <authorList>
            <person name="Sun H."/>
        </authorList>
    </citation>
    <scope>NUCLEOTIDE SEQUENCE</scope>
    <source>
        <strain evidence="12">NAR14</strain>
    </source>
</reference>
<evidence type="ECO:0000256" key="9">
    <source>
        <dbReference type="ARBA" id="ARBA00045724"/>
    </source>
</evidence>
<keyword evidence="3 12" id="KW-0808">Transferase</keyword>
<protein>
    <recommendedName>
        <fullName evidence="8">L-ornithine N(alpha)-acyltransferase</fullName>
        <ecNumber evidence="7">2.3.2.30</ecNumber>
    </recommendedName>
</protein>
<keyword evidence="2" id="KW-0444">Lipid biosynthesis</keyword>
<dbReference type="Proteomes" id="UP001139516">
    <property type="component" value="Unassembled WGS sequence"/>
</dbReference>
<dbReference type="AlphaFoldDB" id="A0A9X2BS56"/>
<dbReference type="GO" id="GO:0006629">
    <property type="term" value="P:lipid metabolic process"/>
    <property type="evidence" value="ECO:0007669"/>
    <property type="project" value="UniProtKB-KW"/>
</dbReference>
<evidence type="ECO:0000256" key="3">
    <source>
        <dbReference type="ARBA" id="ARBA00022679"/>
    </source>
</evidence>
<name>A0A9X2BS56_9PROT</name>
<keyword evidence="4" id="KW-0443">Lipid metabolism</keyword>